<evidence type="ECO:0000313" key="1">
    <source>
        <dbReference type="EMBL" id="CAL5226436.1"/>
    </source>
</evidence>
<keyword evidence="2" id="KW-1185">Reference proteome</keyword>
<dbReference type="EMBL" id="CAXHTA020000016">
    <property type="protein sequence ID" value="CAL5226436.1"/>
    <property type="molecule type" value="Genomic_DNA"/>
</dbReference>
<comment type="caution">
    <text evidence="1">The sequence shown here is derived from an EMBL/GenBank/DDBJ whole genome shotgun (WGS) entry which is preliminary data.</text>
</comment>
<gene>
    <name evidence="1" type="primary">g9285</name>
    <name evidence="1" type="ORF">VP750_LOCUS8342</name>
</gene>
<evidence type="ECO:0000313" key="2">
    <source>
        <dbReference type="Proteomes" id="UP001497392"/>
    </source>
</evidence>
<proteinExistence type="predicted"/>
<name>A0ABP1G6Q3_9CHLO</name>
<organism evidence="1 2">
    <name type="scientific">Coccomyxa viridis</name>
    <dbReference type="NCBI Taxonomy" id="1274662"/>
    <lineage>
        <taxon>Eukaryota</taxon>
        <taxon>Viridiplantae</taxon>
        <taxon>Chlorophyta</taxon>
        <taxon>core chlorophytes</taxon>
        <taxon>Trebouxiophyceae</taxon>
        <taxon>Trebouxiophyceae incertae sedis</taxon>
        <taxon>Coccomyxaceae</taxon>
        <taxon>Coccomyxa</taxon>
    </lineage>
</organism>
<accession>A0ABP1G6Q3</accession>
<dbReference type="Proteomes" id="UP001497392">
    <property type="component" value="Unassembled WGS sequence"/>
</dbReference>
<sequence length="122" mass="13627">MANEIEGLYLCLYSHLLGNRKVCDPKVETELCELAHSFLVAQRGHTLGEVQRPRRGGRRILHVSHRSSDVWVGPQVLESSKLGRLSRLRPNKSRQIHVGVDAIGHVHSAGCVFQHAHIDAII</sequence>
<reference evidence="1 2" key="1">
    <citation type="submission" date="2024-06" db="EMBL/GenBank/DDBJ databases">
        <authorList>
            <person name="Kraege A."/>
            <person name="Thomma B."/>
        </authorList>
    </citation>
    <scope>NUCLEOTIDE SEQUENCE [LARGE SCALE GENOMIC DNA]</scope>
</reference>
<protein>
    <submittedName>
        <fullName evidence="1">G9285 protein</fullName>
    </submittedName>
</protein>